<organism evidence="1">
    <name type="scientific">Arundo donax</name>
    <name type="common">Giant reed</name>
    <name type="synonym">Donax arundinaceus</name>
    <dbReference type="NCBI Taxonomy" id="35708"/>
    <lineage>
        <taxon>Eukaryota</taxon>
        <taxon>Viridiplantae</taxon>
        <taxon>Streptophyta</taxon>
        <taxon>Embryophyta</taxon>
        <taxon>Tracheophyta</taxon>
        <taxon>Spermatophyta</taxon>
        <taxon>Magnoliopsida</taxon>
        <taxon>Liliopsida</taxon>
        <taxon>Poales</taxon>
        <taxon>Poaceae</taxon>
        <taxon>PACMAD clade</taxon>
        <taxon>Arundinoideae</taxon>
        <taxon>Arundineae</taxon>
        <taxon>Arundo</taxon>
    </lineage>
</organism>
<accession>A0A0A9T4X0</accession>
<proteinExistence type="predicted"/>
<dbReference type="EMBL" id="GBRH01170562">
    <property type="protein sequence ID" value="JAE27334.1"/>
    <property type="molecule type" value="Transcribed_RNA"/>
</dbReference>
<dbReference type="AlphaFoldDB" id="A0A0A9T4X0"/>
<sequence>MTLLREVHMCTCLHLHVLFGIVSVEAFFCEPSSQRRLNICRREVGWQQR</sequence>
<protein>
    <submittedName>
        <fullName evidence="1">Uncharacterized protein</fullName>
    </submittedName>
</protein>
<reference evidence="1" key="1">
    <citation type="submission" date="2014-09" db="EMBL/GenBank/DDBJ databases">
        <authorList>
            <person name="Magalhaes I.L.F."/>
            <person name="Oliveira U."/>
            <person name="Santos F.R."/>
            <person name="Vidigal T.H.D.A."/>
            <person name="Brescovit A.D."/>
            <person name="Santos A.J."/>
        </authorList>
    </citation>
    <scope>NUCLEOTIDE SEQUENCE</scope>
    <source>
        <tissue evidence="1">Shoot tissue taken approximately 20 cm above the soil surface</tissue>
    </source>
</reference>
<evidence type="ECO:0000313" key="1">
    <source>
        <dbReference type="EMBL" id="JAE27334.1"/>
    </source>
</evidence>
<name>A0A0A9T4X0_ARUDO</name>
<reference evidence="1" key="2">
    <citation type="journal article" date="2015" name="Data Brief">
        <title>Shoot transcriptome of the giant reed, Arundo donax.</title>
        <authorList>
            <person name="Barrero R.A."/>
            <person name="Guerrero F.D."/>
            <person name="Moolhuijzen P."/>
            <person name="Goolsby J.A."/>
            <person name="Tidwell J."/>
            <person name="Bellgard S.E."/>
            <person name="Bellgard M.I."/>
        </authorList>
    </citation>
    <scope>NUCLEOTIDE SEQUENCE</scope>
    <source>
        <tissue evidence="1">Shoot tissue taken approximately 20 cm above the soil surface</tissue>
    </source>
</reference>